<keyword evidence="3" id="KW-1185">Reference proteome</keyword>
<evidence type="ECO:0000313" key="3">
    <source>
        <dbReference type="Proteomes" id="UP000019376"/>
    </source>
</evidence>
<feature type="chain" id="PRO_5004547310" description="Secreted protein" evidence="1">
    <location>
        <begin position="20"/>
        <end position="153"/>
    </location>
</feature>
<keyword evidence="1" id="KW-0732">Signal</keyword>
<evidence type="ECO:0000313" key="2">
    <source>
        <dbReference type="EMBL" id="EPS28890.1"/>
    </source>
</evidence>
<dbReference type="EMBL" id="KB644411">
    <property type="protein sequence ID" value="EPS28890.1"/>
    <property type="molecule type" value="Genomic_DNA"/>
</dbReference>
<evidence type="ECO:0008006" key="4">
    <source>
        <dbReference type="Google" id="ProtNLM"/>
    </source>
</evidence>
<feature type="signal peptide" evidence="1">
    <location>
        <begin position="1"/>
        <end position="19"/>
    </location>
</feature>
<dbReference type="Proteomes" id="UP000019376">
    <property type="component" value="Unassembled WGS sequence"/>
</dbReference>
<sequence length="153" mass="17173">MFFFIDLLVLSFFLFSSYHSPAPNGYSLLLGSMEQIHRRSLGKSTADHAPLSLKSPSETGLYLNTCCICLTTFLWNLDSRLCFHIPRLRYSHDRVGLLPVSSPIDVTIWTSRLGLIGAPAGLLRLQENLGIFAFLFRAFPAASTRANEPFFWG</sequence>
<protein>
    <recommendedName>
        <fullName evidence="4">Secreted protein</fullName>
    </recommendedName>
</protein>
<evidence type="ECO:0000256" key="1">
    <source>
        <dbReference type="SAM" id="SignalP"/>
    </source>
</evidence>
<dbReference type="AlphaFoldDB" id="S7ZE26"/>
<accession>S7ZE26</accession>
<dbReference type="HOGENOM" id="CLU_1713925_0_0_1"/>
<gene>
    <name evidence="2" type="ORF">PDE_03836</name>
</gene>
<proteinExistence type="predicted"/>
<name>S7ZE26_PENO1</name>
<reference evidence="2 3" key="1">
    <citation type="journal article" date="2013" name="PLoS ONE">
        <title>Genomic and secretomic analyses reveal unique features of the lignocellulolytic enzyme system of Penicillium decumbens.</title>
        <authorList>
            <person name="Liu G."/>
            <person name="Zhang L."/>
            <person name="Wei X."/>
            <person name="Zou G."/>
            <person name="Qin Y."/>
            <person name="Ma L."/>
            <person name="Li J."/>
            <person name="Zheng H."/>
            <person name="Wang S."/>
            <person name="Wang C."/>
            <person name="Xun L."/>
            <person name="Zhao G.-P."/>
            <person name="Zhou Z."/>
            <person name="Qu Y."/>
        </authorList>
    </citation>
    <scope>NUCLEOTIDE SEQUENCE [LARGE SCALE GENOMIC DNA]</scope>
    <source>
        <strain evidence="3">114-2 / CGMCC 5302</strain>
    </source>
</reference>
<organism evidence="2 3">
    <name type="scientific">Penicillium oxalicum (strain 114-2 / CGMCC 5302)</name>
    <name type="common">Penicillium decumbens</name>
    <dbReference type="NCBI Taxonomy" id="933388"/>
    <lineage>
        <taxon>Eukaryota</taxon>
        <taxon>Fungi</taxon>
        <taxon>Dikarya</taxon>
        <taxon>Ascomycota</taxon>
        <taxon>Pezizomycotina</taxon>
        <taxon>Eurotiomycetes</taxon>
        <taxon>Eurotiomycetidae</taxon>
        <taxon>Eurotiales</taxon>
        <taxon>Aspergillaceae</taxon>
        <taxon>Penicillium</taxon>
    </lineage>
</organism>